<name>A0A699VZB4_TANCI</name>
<feature type="non-terminal residue" evidence="2">
    <location>
        <position position="1"/>
    </location>
</feature>
<organism evidence="2">
    <name type="scientific">Tanacetum cinerariifolium</name>
    <name type="common">Dalmatian daisy</name>
    <name type="synonym">Chrysanthemum cinerariifolium</name>
    <dbReference type="NCBI Taxonomy" id="118510"/>
    <lineage>
        <taxon>Eukaryota</taxon>
        <taxon>Viridiplantae</taxon>
        <taxon>Streptophyta</taxon>
        <taxon>Embryophyta</taxon>
        <taxon>Tracheophyta</taxon>
        <taxon>Spermatophyta</taxon>
        <taxon>Magnoliopsida</taxon>
        <taxon>eudicotyledons</taxon>
        <taxon>Gunneridae</taxon>
        <taxon>Pentapetalae</taxon>
        <taxon>asterids</taxon>
        <taxon>campanulids</taxon>
        <taxon>Asterales</taxon>
        <taxon>Asteraceae</taxon>
        <taxon>Asteroideae</taxon>
        <taxon>Anthemideae</taxon>
        <taxon>Anthemidinae</taxon>
        <taxon>Tanacetum</taxon>
    </lineage>
</organism>
<proteinExistence type="predicted"/>
<dbReference type="EMBL" id="BKCJ011543580">
    <property type="protein sequence ID" value="GFD40975.1"/>
    <property type="molecule type" value="Genomic_DNA"/>
</dbReference>
<evidence type="ECO:0000313" key="2">
    <source>
        <dbReference type="EMBL" id="GFD40975.1"/>
    </source>
</evidence>
<sequence>IAKTPKNSDDEGNDDENLGLNVGSEEGQDA</sequence>
<reference evidence="2" key="1">
    <citation type="journal article" date="2019" name="Sci. Rep.">
        <title>Draft genome of Tanacetum cinerariifolium, the natural source of mosquito coil.</title>
        <authorList>
            <person name="Yamashiro T."/>
            <person name="Shiraishi A."/>
            <person name="Satake H."/>
            <person name="Nakayama K."/>
        </authorList>
    </citation>
    <scope>NUCLEOTIDE SEQUENCE</scope>
</reference>
<gene>
    <name evidence="2" type="ORF">Tci_912944</name>
</gene>
<comment type="caution">
    <text evidence="2">The sequence shown here is derived from an EMBL/GenBank/DDBJ whole genome shotgun (WGS) entry which is preliminary data.</text>
</comment>
<dbReference type="AlphaFoldDB" id="A0A699VZB4"/>
<accession>A0A699VZB4</accession>
<feature type="region of interest" description="Disordered" evidence="1">
    <location>
        <begin position="1"/>
        <end position="30"/>
    </location>
</feature>
<evidence type="ECO:0000256" key="1">
    <source>
        <dbReference type="SAM" id="MobiDB-lite"/>
    </source>
</evidence>
<protein>
    <submittedName>
        <fullName evidence="2">Uncharacterized protein</fullName>
    </submittedName>
</protein>